<comment type="caution">
    <text evidence="2">The sequence shown here is derived from an EMBL/GenBank/DDBJ whole genome shotgun (WGS) entry which is preliminary data.</text>
</comment>
<accession>A0AAX6DUJ1</accession>
<sequence>MTTIETPRRHLHDTAITNNIIAATATAASAKSPPLRLSRPAAPTTVHPHQNQHHRLRHPWLPRPPPTPAPAPRLVRRHHHNPHRRHRHTTLTTTITMAGPPHRNHPFPPRLYLSPGPSCAASVGEPTRGSPHLLPTASARPRPPPWPHSSPAELSAERTPPAPKSGVPRAPAKPR</sequence>
<evidence type="ECO:0000256" key="1">
    <source>
        <dbReference type="SAM" id="MobiDB-lite"/>
    </source>
</evidence>
<feature type="compositionally biased region" description="Pro residues" evidence="1">
    <location>
        <begin position="61"/>
        <end position="70"/>
    </location>
</feature>
<organism evidence="2 3">
    <name type="scientific">Iris pallida</name>
    <name type="common">Sweet iris</name>
    <dbReference type="NCBI Taxonomy" id="29817"/>
    <lineage>
        <taxon>Eukaryota</taxon>
        <taxon>Viridiplantae</taxon>
        <taxon>Streptophyta</taxon>
        <taxon>Embryophyta</taxon>
        <taxon>Tracheophyta</taxon>
        <taxon>Spermatophyta</taxon>
        <taxon>Magnoliopsida</taxon>
        <taxon>Liliopsida</taxon>
        <taxon>Asparagales</taxon>
        <taxon>Iridaceae</taxon>
        <taxon>Iridoideae</taxon>
        <taxon>Irideae</taxon>
        <taxon>Iris</taxon>
    </lineage>
</organism>
<feature type="region of interest" description="Disordered" evidence="1">
    <location>
        <begin position="118"/>
        <end position="175"/>
    </location>
</feature>
<dbReference type="Proteomes" id="UP001140949">
    <property type="component" value="Unassembled WGS sequence"/>
</dbReference>
<dbReference type="AlphaFoldDB" id="A0AAX6DUJ1"/>
<name>A0AAX6DUJ1_IRIPA</name>
<protein>
    <submittedName>
        <fullName evidence="2">Leucine-rich repeat extensin-like protein 3</fullName>
    </submittedName>
</protein>
<gene>
    <name evidence="2" type="ORF">M6B38_226365</name>
</gene>
<dbReference type="EMBL" id="JANAVB010041820">
    <property type="protein sequence ID" value="KAJ6795339.1"/>
    <property type="molecule type" value="Genomic_DNA"/>
</dbReference>
<feature type="compositionally biased region" description="Basic residues" evidence="1">
    <location>
        <begin position="50"/>
        <end position="60"/>
    </location>
</feature>
<evidence type="ECO:0000313" key="3">
    <source>
        <dbReference type="Proteomes" id="UP001140949"/>
    </source>
</evidence>
<keyword evidence="3" id="KW-1185">Reference proteome</keyword>
<feature type="region of interest" description="Disordered" evidence="1">
    <location>
        <begin position="41"/>
        <end position="70"/>
    </location>
</feature>
<evidence type="ECO:0000313" key="2">
    <source>
        <dbReference type="EMBL" id="KAJ6795339.1"/>
    </source>
</evidence>
<proteinExistence type="predicted"/>
<reference evidence="2" key="1">
    <citation type="journal article" date="2023" name="GigaByte">
        <title>Genome assembly of the bearded iris, Iris pallida Lam.</title>
        <authorList>
            <person name="Bruccoleri R.E."/>
            <person name="Oakeley E.J."/>
            <person name="Faust A.M.E."/>
            <person name="Altorfer M."/>
            <person name="Dessus-Babus S."/>
            <person name="Burckhardt D."/>
            <person name="Oertli M."/>
            <person name="Naumann U."/>
            <person name="Petersen F."/>
            <person name="Wong J."/>
        </authorList>
    </citation>
    <scope>NUCLEOTIDE SEQUENCE</scope>
    <source>
        <strain evidence="2">GSM-AAB239-AS_SAM_17_03QT</strain>
    </source>
</reference>
<reference evidence="2" key="2">
    <citation type="submission" date="2023-04" db="EMBL/GenBank/DDBJ databases">
        <authorList>
            <person name="Bruccoleri R.E."/>
            <person name="Oakeley E.J."/>
            <person name="Faust A.-M."/>
            <person name="Dessus-Babus S."/>
            <person name="Altorfer M."/>
            <person name="Burckhardt D."/>
            <person name="Oertli M."/>
            <person name="Naumann U."/>
            <person name="Petersen F."/>
            <person name="Wong J."/>
        </authorList>
    </citation>
    <scope>NUCLEOTIDE SEQUENCE</scope>
    <source>
        <strain evidence="2">GSM-AAB239-AS_SAM_17_03QT</strain>
        <tissue evidence="2">Leaf</tissue>
    </source>
</reference>